<evidence type="ECO:0000313" key="3">
    <source>
        <dbReference type="EMBL" id="ERN14002.1"/>
    </source>
</evidence>
<dbReference type="CDD" id="cd01837">
    <property type="entry name" value="SGNH_plant_lipase_like"/>
    <property type="match status" value="1"/>
</dbReference>
<dbReference type="eggNOG" id="ENOG502SMC0">
    <property type="taxonomic scope" value="Eukaryota"/>
</dbReference>
<feature type="chain" id="PRO_5004808518" description="SGNH hydrolase-type esterase domain-containing protein" evidence="2">
    <location>
        <begin position="27"/>
        <end position="305"/>
    </location>
</feature>
<name>W1PVE5_AMBTC</name>
<evidence type="ECO:0000256" key="1">
    <source>
        <dbReference type="ARBA" id="ARBA00008668"/>
    </source>
</evidence>
<organism evidence="3 4">
    <name type="scientific">Amborella trichopoda</name>
    <dbReference type="NCBI Taxonomy" id="13333"/>
    <lineage>
        <taxon>Eukaryota</taxon>
        <taxon>Viridiplantae</taxon>
        <taxon>Streptophyta</taxon>
        <taxon>Embryophyta</taxon>
        <taxon>Tracheophyta</taxon>
        <taxon>Spermatophyta</taxon>
        <taxon>Magnoliopsida</taxon>
        <taxon>Amborellales</taxon>
        <taxon>Amborellaceae</taxon>
        <taxon>Amborella</taxon>
    </lineage>
</organism>
<sequence length="305" mass="33504">MPHTASLFFSLTLSFILHFWLPASSAWPLQRTYNGSSATAIFVFGDSTADPGNNNYINTVIKANFPPYGRDFAQHRPTGRFTNGKLVADMLASAFGVKEYIPAYLDPTLTAKDLLTGVSFASADSGYDSLTAEITGVIPVDKQIEYFKEYVAKVQGLIGKGKALKLIKGALFALSAGTNDFGSNYFLLPLRSKHYNTEEYQQFLLNKLQGHLQALHEMGAEKILVIGLPPVGCLPEQITLNFADGCVDYLNGVAVDYNLKLVNTLSNLQATLLRGSKINYGNIYQPLLDMIGKPEQFENINEVNN</sequence>
<proteinExistence type="inferred from homology"/>
<dbReference type="Gramene" id="ERN14002">
    <property type="protein sequence ID" value="ERN14002"/>
    <property type="gene ID" value="AMTR_s00021p00183530"/>
</dbReference>
<reference evidence="4" key="1">
    <citation type="journal article" date="2013" name="Science">
        <title>The Amborella genome and the evolution of flowering plants.</title>
        <authorList>
            <consortium name="Amborella Genome Project"/>
        </authorList>
    </citation>
    <scope>NUCLEOTIDE SEQUENCE [LARGE SCALE GENOMIC DNA]</scope>
</reference>
<dbReference type="PANTHER" id="PTHR45642">
    <property type="entry name" value="GDSL ESTERASE/LIPASE EXL3"/>
    <property type="match status" value="1"/>
</dbReference>
<dbReference type="Proteomes" id="UP000017836">
    <property type="component" value="Unassembled WGS sequence"/>
</dbReference>
<dbReference type="AlphaFoldDB" id="W1PVE5"/>
<dbReference type="InterPro" id="IPR035669">
    <property type="entry name" value="SGNH_plant_lipase-like"/>
</dbReference>
<dbReference type="EMBL" id="KI392560">
    <property type="protein sequence ID" value="ERN14002.1"/>
    <property type="molecule type" value="Genomic_DNA"/>
</dbReference>
<comment type="similarity">
    <text evidence="1">Belongs to the 'GDSL' lipolytic enzyme family.</text>
</comment>
<dbReference type="SUPFAM" id="SSF52266">
    <property type="entry name" value="SGNH hydrolase"/>
    <property type="match status" value="1"/>
</dbReference>
<evidence type="ECO:0008006" key="5">
    <source>
        <dbReference type="Google" id="ProtNLM"/>
    </source>
</evidence>
<dbReference type="HOGENOM" id="CLU_015101_0_1_1"/>
<evidence type="ECO:0000313" key="4">
    <source>
        <dbReference type="Proteomes" id="UP000017836"/>
    </source>
</evidence>
<dbReference type="InterPro" id="IPR036514">
    <property type="entry name" value="SGNH_hydro_sf"/>
</dbReference>
<dbReference type="Gene3D" id="3.40.50.1110">
    <property type="entry name" value="SGNH hydrolase"/>
    <property type="match status" value="1"/>
</dbReference>
<dbReference type="InterPro" id="IPR050592">
    <property type="entry name" value="GDSL_lipolytic_enzyme"/>
</dbReference>
<keyword evidence="4" id="KW-1185">Reference proteome</keyword>
<protein>
    <recommendedName>
        <fullName evidence="5">SGNH hydrolase-type esterase domain-containing protein</fullName>
    </recommendedName>
</protein>
<keyword evidence="2" id="KW-0732">Signal</keyword>
<dbReference type="GO" id="GO:0016788">
    <property type="term" value="F:hydrolase activity, acting on ester bonds"/>
    <property type="evidence" value="ECO:0007669"/>
    <property type="project" value="InterPro"/>
</dbReference>
<dbReference type="Pfam" id="PF00657">
    <property type="entry name" value="Lipase_GDSL"/>
    <property type="match status" value="1"/>
</dbReference>
<dbReference type="InterPro" id="IPR001087">
    <property type="entry name" value="GDSL"/>
</dbReference>
<dbReference type="OMA" id="RIAYMDI"/>
<dbReference type="STRING" id="13333.W1PVE5"/>
<dbReference type="PANTHER" id="PTHR45642:SF3">
    <property type="entry name" value="OS09G0540400 PROTEIN"/>
    <property type="match status" value="1"/>
</dbReference>
<feature type="signal peptide" evidence="2">
    <location>
        <begin position="1"/>
        <end position="26"/>
    </location>
</feature>
<accession>W1PVE5</accession>
<evidence type="ECO:0000256" key="2">
    <source>
        <dbReference type="SAM" id="SignalP"/>
    </source>
</evidence>
<gene>
    <name evidence="3" type="ORF">AMTR_s00021p00183530</name>
</gene>